<keyword evidence="2" id="KW-0472">Membrane</keyword>
<dbReference type="Proteomes" id="UP000611500">
    <property type="component" value="Unassembled WGS sequence"/>
</dbReference>
<evidence type="ECO:0000313" key="3">
    <source>
        <dbReference type="EMBL" id="GHG95880.1"/>
    </source>
</evidence>
<comment type="caution">
    <text evidence="3">The sequence shown here is derived from an EMBL/GenBank/DDBJ whole genome shotgun (WGS) entry which is preliminary data.</text>
</comment>
<reference evidence="3" key="2">
    <citation type="submission" date="2020-09" db="EMBL/GenBank/DDBJ databases">
        <authorList>
            <person name="Sun Q."/>
            <person name="Zhou Y."/>
        </authorList>
    </citation>
    <scope>NUCLEOTIDE SEQUENCE</scope>
    <source>
        <strain evidence="3">CGMCC 1.7081</strain>
    </source>
</reference>
<name>A0A8J3H9X7_9RHOB</name>
<gene>
    <name evidence="3" type="ORF">GCM10010961_30000</name>
</gene>
<evidence type="ECO:0000256" key="2">
    <source>
        <dbReference type="SAM" id="Phobius"/>
    </source>
</evidence>
<dbReference type="AlphaFoldDB" id="A0A8J3H9X7"/>
<organism evidence="3 4">
    <name type="scientific">Pseudodonghicola xiamenensis</name>
    <dbReference type="NCBI Taxonomy" id="337702"/>
    <lineage>
        <taxon>Bacteria</taxon>
        <taxon>Pseudomonadati</taxon>
        <taxon>Pseudomonadota</taxon>
        <taxon>Alphaproteobacteria</taxon>
        <taxon>Rhodobacterales</taxon>
        <taxon>Paracoccaceae</taxon>
        <taxon>Pseudodonghicola</taxon>
    </lineage>
</organism>
<proteinExistence type="predicted"/>
<sequence>MVLSGMGARCGLAAAIGQGIMQIINLRHCVAPFSCYSLTQGGLNMLHFVIGLTIGLIIMAPLIALVVGAGVSPKRPPQGPTRRGPSHRAPARYPVVIARGQRPLPGMPG</sequence>
<protein>
    <submittedName>
        <fullName evidence="3">Uncharacterized protein</fullName>
    </submittedName>
</protein>
<feature type="region of interest" description="Disordered" evidence="1">
    <location>
        <begin position="72"/>
        <end position="92"/>
    </location>
</feature>
<accession>A0A8J3H9X7</accession>
<keyword evidence="2" id="KW-1133">Transmembrane helix</keyword>
<reference evidence="3" key="1">
    <citation type="journal article" date="2014" name="Int. J. Syst. Evol. Microbiol.">
        <title>Complete genome sequence of Corynebacterium casei LMG S-19264T (=DSM 44701T), isolated from a smear-ripened cheese.</title>
        <authorList>
            <consortium name="US DOE Joint Genome Institute (JGI-PGF)"/>
            <person name="Walter F."/>
            <person name="Albersmeier A."/>
            <person name="Kalinowski J."/>
            <person name="Ruckert C."/>
        </authorList>
    </citation>
    <scope>NUCLEOTIDE SEQUENCE</scope>
    <source>
        <strain evidence="3">CGMCC 1.7081</strain>
    </source>
</reference>
<evidence type="ECO:0000313" key="4">
    <source>
        <dbReference type="Proteomes" id="UP000611500"/>
    </source>
</evidence>
<keyword evidence="4" id="KW-1185">Reference proteome</keyword>
<keyword evidence="2" id="KW-0812">Transmembrane</keyword>
<feature type="transmembrane region" description="Helical" evidence="2">
    <location>
        <begin position="46"/>
        <end position="72"/>
    </location>
</feature>
<dbReference type="EMBL" id="BNAP01000015">
    <property type="protein sequence ID" value="GHG95880.1"/>
    <property type="molecule type" value="Genomic_DNA"/>
</dbReference>
<evidence type="ECO:0000256" key="1">
    <source>
        <dbReference type="SAM" id="MobiDB-lite"/>
    </source>
</evidence>